<name>A0A915A744_PARUN</name>
<dbReference type="Proteomes" id="UP000887569">
    <property type="component" value="Unplaced"/>
</dbReference>
<reference evidence="2" key="1">
    <citation type="submission" date="2022-11" db="UniProtKB">
        <authorList>
            <consortium name="WormBaseParasite"/>
        </authorList>
    </citation>
    <scope>IDENTIFICATION</scope>
</reference>
<proteinExistence type="predicted"/>
<sequence>SWIGYTDGPSSIVVSTPRCGRGDTGSIPALGISDRNSCQRMQKFRFRRRTQPFSTASCRERLSLSQIAGTVEEGWHKS</sequence>
<protein>
    <submittedName>
        <fullName evidence="2">Uncharacterized protein</fullName>
    </submittedName>
</protein>
<dbReference type="AlphaFoldDB" id="A0A915A744"/>
<keyword evidence="1" id="KW-1185">Reference proteome</keyword>
<organism evidence="1 2">
    <name type="scientific">Parascaris univalens</name>
    <name type="common">Nematode worm</name>
    <dbReference type="NCBI Taxonomy" id="6257"/>
    <lineage>
        <taxon>Eukaryota</taxon>
        <taxon>Metazoa</taxon>
        <taxon>Ecdysozoa</taxon>
        <taxon>Nematoda</taxon>
        <taxon>Chromadorea</taxon>
        <taxon>Rhabditida</taxon>
        <taxon>Spirurina</taxon>
        <taxon>Ascaridomorpha</taxon>
        <taxon>Ascaridoidea</taxon>
        <taxon>Ascarididae</taxon>
        <taxon>Parascaris</taxon>
    </lineage>
</organism>
<dbReference type="WBParaSite" id="PgR002_g139_t01">
    <property type="protein sequence ID" value="PgR002_g139_t01"/>
    <property type="gene ID" value="PgR002_g139"/>
</dbReference>
<accession>A0A915A744</accession>
<evidence type="ECO:0000313" key="1">
    <source>
        <dbReference type="Proteomes" id="UP000887569"/>
    </source>
</evidence>
<evidence type="ECO:0000313" key="2">
    <source>
        <dbReference type="WBParaSite" id="PgR002_g139_t01"/>
    </source>
</evidence>